<dbReference type="EMBL" id="FNFC01000004">
    <property type="protein sequence ID" value="SDJ47941.1"/>
    <property type="molecule type" value="Genomic_DNA"/>
</dbReference>
<evidence type="ECO:0000256" key="7">
    <source>
        <dbReference type="SAM" id="Coils"/>
    </source>
</evidence>
<dbReference type="Gene3D" id="3.40.50.2300">
    <property type="match status" value="1"/>
</dbReference>
<dbReference type="OrthoDB" id="86314at2157"/>
<dbReference type="PANTHER" id="PTHR48111">
    <property type="entry name" value="REGULATOR OF RPOS"/>
    <property type="match status" value="1"/>
</dbReference>
<dbReference type="InterPro" id="IPR039420">
    <property type="entry name" value="WalR-like"/>
</dbReference>
<evidence type="ECO:0000256" key="3">
    <source>
        <dbReference type="ARBA" id="ARBA00023015"/>
    </source>
</evidence>
<feature type="coiled-coil region" evidence="7">
    <location>
        <begin position="139"/>
        <end position="175"/>
    </location>
</feature>
<dbReference type="Proteomes" id="UP000198856">
    <property type="component" value="Unassembled WGS sequence"/>
</dbReference>
<organism evidence="9 10">
    <name type="scientific">Halovenus aranensis</name>
    <dbReference type="NCBI Taxonomy" id="890420"/>
    <lineage>
        <taxon>Archaea</taxon>
        <taxon>Methanobacteriati</taxon>
        <taxon>Methanobacteriota</taxon>
        <taxon>Stenosarchaea group</taxon>
        <taxon>Halobacteria</taxon>
        <taxon>Halobacteriales</taxon>
        <taxon>Haloarculaceae</taxon>
        <taxon>Halovenus</taxon>
    </lineage>
</organism>
<evidence type="ECO:0000256" key="1">
    <source>
        <dbReference type="ARBA" id="ARBA00022553"/>
    </source>
</evidence>
<keyword evidence="1 6" id="KW-0597">Phosphoprotein</keyword>
<dbReference type="RefSeq" id="WP_092700018.1">
    <property type="nucleotide sequence ID" value="NZ_FNFC01000004.1"/>
</dbReference>
<sequence length="187" mass="20820">MPPSPEDTTVMVVDDESDVADAYAVQLELDYETRTAYGGEAALEKIDDDVDVVLLDRRMPDLSGDEVLAEIRDRGIDCSVVMVTAVDPDFDIVEMPFDDYICKPADRDTLTGAIEKQLSVSEYDSQVQEYMEVSSKLELLRAEKTAGELEDNEDVAELEGRVENLEANLDDVVAEFDDPARAFRDLV</sequence>
<dbReference type="GO" id="GO:0006355">
    <property type="term" value="P:regulation of DNA-templated transcription"/>
    <property type="evidence" value="ECO:0007669"/>
    <property type="project" value="TreeGrafter"/>
</dbReference>
<keyword evidence="10" id="KW-1185">Reference proteome</keyword>
<dbReference type="Pfam" id="PF00072">
    <property type="entry name" value="Response_reg"/>
    <property type="match status" value="1"/>
</dbReference>
<proteinExistence type="predicted"/>
<keyword evidence="3" id="KW-0805">Transcription regulation</keyword>
<keyword evidence="7" id="KW-0175">Coiled coil</keyword>
<evidence type="ECO:0000256" key="6">
    <source>
        <dbReference type="PROSITE-ProRule" id="PRU00169"/>
    </source>
</evidence>
<evidence type="ECO:0000256" key="4">
    <source>
        <dbReference type="ARBA" id="ARBA00023125"/>
    </source>
</evidence>
<dbReference type="GO" id="GO:0000976">
    <property type="term" value="F:transcription cis-regulatory region binding"/>
    <property type="evidence" value="ECO:0007669"/>
    <property type="project" value="TreeGrafter"/>
</dbReference>
<dbReference type="GO" id="GO:0000156">
    <property type="term" value="F:phosphorelay response regulator activity"/>
    <property type="evidence" value="ECO:0007669"/>
    <property type="project" value="TreeGrafter"/>
</dbReference>
<dbReference type="InterPro" id="IPR013971">
    <property type="entry name" value="HalX_domain"/>
</dbReference>
<reference evidence="9 10" key="1">
    <citation type="submission" date="2016-10" db="EMBL/GenBank/DDBJ databases">
        <authorList>
            <person name="de Groot N.N."/>
        </authorList>
    </citation>
    <scope>NUCLEOTIDE SEQUENCE [LARGE SCALE GENOMIC DNA]</scope>
    <source>
        <strain evidence="9 10">IBRC-M10015</strain>
    </source>
</reference>
<name>A0A1G8U2F0_9EURY</name>
<evidence type="ECO:0000313" key="10">
    <source>
        <dbReference type="Proteomes" id="UP000198856"/>
    </source>
</evidence>
<dbReference type="GO" id="GO:0005829">
    <property type="term" value="C:cytosol"/>
    <property type="evidence" value="ECO:0007669"/>
    <property type="project" value="TreeGrafter"/>
</dbReference>
<evidence type="ECO:0000256" key="2">
    <source>
        <dbReference type="ARBA" id="ARBA00023012"/>
    </source>
</evidence>
<keyword evidence="4" id="KW-0238">DNA-binding</keyword>
<feature type="domain" description="Response regulatory" evidence="8">
    <location>
        <begin position="9"/>
        <end position="118"/>
    </location>
</feature>
<gene>
    <name evidence="9" type="ORF">SAMN05216226_1049</name>
</gene>
<dbReference type="PANTHER" id="PTHR48111:SF1">
    <property type="entry name" value="TWO-COMPONENT RESPONSE REGULATOR ORR33"/>
    <property type="match status" value="1"/>
</dbReference>
<dbReference type="Pfam" id="PF08663">
    <property type="entry name" value="HalX"/>
    <property type="match status" value="1"/>
</dbReference>
<evidence type="ECO:0000256" key="5">
    <source>
        <dbReference type="ARBA" id="ARBA00023163"/>
    </source>
</evidence>
<dbReference type="AlphaFoldDB" id="A0A1G8U2F0"/>
<evidence type="ECO:0000259" key="8">
    <source>
        <dbReference type="PROSITE" id="PS50110"/>
    </source>
</evidence>
<protein>
    <submittedName>
        <fullName evidence="9">Response regulator receiver domain-containing protein</fullName>
    </submittedName>
</protein>
<keyword evidence="5" id="KW-0804">Transcription</keyword>
<dbReference type="GO" id="GO:0032993">
    <property type="term" value="C:protein-DNA complex"/>
    <property type="evidence" value="ECO:0007669"/>
    <property type="project" value="TreeGrafter"/>
</dbReference>
<dbReference type="InterPro" id="IPR001789">
    <property type="entry name" value="Sig_transdc_resp-reg_receiver"/>
</dbReference>
<accession>A0A1G8U2F0</accession>
<keyword evidence="2" id="KW-0902">Two-component regulatory system</keyword>
<feature type="modified residue" description="4-aspartylphosphate" evidence="6">
    <location>
        <position position="56"/>
    </location>
</feature>
<evidence type="ECO:0000313" key="9">
    <source>
        <dbReference type="EMBL" id="SDJ47941.1"/>
    </source>
</evidence>
<dbReference type="PROSITE" id="PS50110">
    <property type="entry name" value="RESPONSE_REGULATORY"/>
    <property type="match status" value="1"/>
</dbReference>
<dbReference type="STRING" id="890420.SAMN05216226_1049"/>
<dbReference type="InterPro" id="IPR011006">
    <property type="entry name" value="CheY-like_superfamily"/>
</dbReference>
<dbReference type="SMART" id="SM00448">
    <property type="entry name" value="REC"/>
    <property type="match status" value="1"/>
</dbReference>
<dbReference type="SUPFAM" id="SSF52172">
    <property type="entry name" value="CheY-like"/>
    <property type="match status" value="1"/>
</dbReference>